<dbReference type="InterPro" id="IPR036388">
    <property type="entry name" value="WH-like_DNA-bd_sf"/>
</dbReference>
<proteinExistence type="predicted"/>
<gene>
    <name evidence="2" type="ordered locus">PHZ_c1076</name>
</gene>
<accession>B4R7V7</accession>
<dbReference type="HOGENOM" id="CLU_537301_0_0_5"/>
<reference evidence="2 3" key="1">
    <citation type="journal article" date="2008" name="BMC Genomics">
        <title>Complete genome of Phenylobacterium zucineum - a novel facultative intracellular bacterium isolated from human erythroleukemia cell line K562.</title>
        <authorList>
            <person name="Luo Y."/>
            <person name="Xu X."/>
            <person name="Ding Z."/>
            <person name="Liu Z."/>
            <person name="Zhang B."/>
            <person name="Yan Z."/>
            <person name="Sun J."/>
            <person name="Hu S."/>
            <person name="Hu X."/>
        </authorList>
    </citation>
    <scope>NUCLEOTIDE SEQUENCE [LARGE SCALE GENOMIC DNA]</scope>
    <source>
        <strain evidence="2 3">HLK1</strain>
    </source>
</reference>
<evidence type="ECO:0000313" key="3">
    <source>
        <dbReference type="Proteomes" id="UP000001868"/>
    </source>
</evidence>
<dbReference type="PANTHER" id="PTHR43433:SF8">
    <property type="entry name" value="BIFUNCTIONAL LIPASE_ADENYLATE CYCLASE LIPJ"/>
    <property type="match status" value="1"/>
</dbReference>
<dbReference type="GO" id="GO:0016787">
    <property type="term" value="F:hydrolase activity"/>
    <property type="evidence" value="ECO:0007669"/>
    <property type="project" value="UniProtKB-KW"/>
</dbReference>
<keyword evidence="3" id="KW-1185">Reference proteome</keyword>
<evidence type="ECO:0000313" key="2">
    <source>
        <dbReference type="EMBL" id="ACG77490.1"/>
    </source>
</evidence>
<dbReference type="PANTHER" id="PTHR43433">
    <property type="entry name" value="HYDROLASE, ALPHA/BETA FOLD FAMILY PROTEIN"/>
    <property type="match status" value="1"/>
</dbReference>
<evidence type="ECO:0000259" key="1">
    <source>
        <dbReference type="SMART" id="SM01043"/>
    </source>
</evidence>
<dbReference type="SUPFAM" id="SSF53474">
    <property type="entry name" value="alpha/beta-Hydrolases"/>
    <property type="match status" value="1"/>
</dbReference>
<name>B4R7V7_PHEZH</name>
<dbReference type="STRING" id="450851.PHZ_c1076"/>
<dbReference type="InterPro" id="IPR000073">
    <property type="entry name" value="AB_hydrolase_1"/>
</dbReference>
<dbReference type="InterPro" id="IPR050471">
    <property type="entry name" value="AB_hydrolase"/>
</dbReference>
<dbReference type="Pfam" id="PF00561">
    <property type="entry name" value="Abhydrolase_1"/>
    <property type="match status" value="1"/>
</dbReference>
<dbReference type="RefSeq" id="WP_012521636.1">
    <property type="nucleotide sequence ID" value="NC_011144.1"/>
</dbReference>
<dbReference type="OrthoDB" id="9799612at2"/>
<dbReference type="PRINTS" id="PR00111">
    <property type="entry name" value="ABHYDROLASE"/>
</dbReference>
<keyword evidence="2" id="KW-0378">Hydrolase</keyword>
<dbReference type="Gene3D" id="3.40.50.1820">
    <property type="entry name" value="alpha/beta hydrolase"/>
    <property type="match status" value="1"/>
</dbReference>
<dbReference type="Gene3D" id="1.10.10.10">
    <property type="entry name" value="Winged helix-like DNA-binding domain superfamily/Winged helix DNA-binding domain"/>
    <property type="match status" value="1"/>
</dbReference>
<dbReference type="KEGG" id="pzu:PHZ_c1076"/>
<dbReference type="AlphaFoldDB" id="B4R7V7"/>
<protein>
    <submittedName>
        <fullName evidence="2">Adenylate/guanylate cyclase/hydrolase, alpha/beta fold family protein</fullName>
    </submittedName>
</protein>
<sequence length="526" mass="58198">MGEAAKPFELQLLGPLTVRRDGAAELLPASRKTRALLAYLTISGKPERRERLCELFWDVPDDPRGALRWSLSKLRPVVDSGDEVRLLADREWVEIRLPDEAVDWRRLKSLAQRGVARAPTEALQAAAGGGELLEGLELPRCERFRAWSVAHREDVVRWRGQVLRELTGRALPPETAIAHARAWVELDGDSPEPWRRLVGLLESAGRTRDADEHRALAERRLRAAGGQAPADLRARPAAVRAAAAPPAADIRFCSASDGVSIAYTVQGGGPPLVKTANWMTHLQRDAEGPIWRHWIAEFTKGRAFVRYDQRGNGLSDWNAPFSVEAFVDDLERVVDAAGLERFDLLGISQGAGVAVAYAVRHPERVRRIVLLGGFVKGWALHATPEERERREAMLTLTRTGWDLDTPAFRQMFTSLFIPDGGSDDQHWFNTTQKLSTNGENAYAIQRCGAEADVEPLLPRVAAPTLVAHCRGDAVVPFATGREIASRIPGARFLPLEGRNHIILEQDAAWRRFADAARAFLDEADGA</sequence>
<organism evidence="2 3">
    <name type="scientific">Phenylobacterium zucineum (strain HLK1)</name>
    <dbReference type="NCBI Taxonomy" id="450851"/>
    <lineage>
        <taxon>Bacteria</taxon>
        <taxon>Pseudomonadati</taxon>
        <taxon>Pseudomonadota</taxon>
        <taxon>Alphaproteobacteria</taxon>
        <taxon>Caulobacterales</taxon>
        <taxon>Caulobacteraceae</taxon>
        <taxon>Phenylobacterium</taxon>
    </lineage>
</organism>
<dbReference type="SMART" id="SM01043">
    <property type="entry name" value="BTAD"/>
    <property type="match status" value="1"/>
</dbReference>
<dbReference type="eggNOG" id="COG3629">
    <property type="taxonomic scope" value="Bacteria"/>
</dbReference>
<dbReference type="Proteomes" id="UP000001868">
    <property type="component" value="Chromosome"/>
</dbReference>
<dbReference type="InterPro" id="IPR029058">
    <property type="entry name" value="AB_hydrolase_fold"/>
</dbReference>
<dbReference type="EMBL" id="CP000747">
    <property type="protein sequence ID" value="ACG77490.1"/>
    <property type="molecule type" value="Genomic_DNA"/>
</dbReference>
<feature type="domain" description="Bacterial transcriptional activator" evidence="1">
    <location>
        <begin position="102"/>
        <end position="240"/>
    </location>
</feature>
<dbReference type="InterPro" id="IPR005158">
    <property type="entry name" value="BTAD"/>
</dbReference>
<dbReference type="eggNOG" id="COG2267">
    <property type="taxonomic scope" value="Bacteria"/>
</dbReference>